<feature type="transmembrane region" description="Helical" evidence="7">
    <location>
        <begin position="293"/>
        <end position="316"/>
    </location>
</feature>
<comment type="subcellular location">
    <subcellularLocation>
        <location evidence="1">Cell membrane</location>
        <topology evidence="1">Multi-pass membrane protein</topology>
    </subcellularLocation>
</comment>
<keyword evidence="10" id="KW-1185">Reference proteome</keyword>
<evidence type="ECO:0000313" key="10">
    <source>
        <dbReference type="Proteomes" id="UP001501570"/>
    </source>
</evidence>
<dbReference type="RefSeq" id="WP_345629890.1">
    <property type="nucleotide sequence ID" value="NZ_BAABJQ010000007.1"/>
</dbReference>
<protein>
    <submittedName>
        <fullName evidence="9">MFS transporter</fullName>
    </submittedName>
</protein>
<feature type="transmembrane region" description="Helical" evidence="7">
    <location>
        <begin position="134"/>
        <end position="153"/>
    </location>
</feature>
<dbReference type="Proteomes" id="UP001501570">
    <property type="component" value="Unassembled WGS sequence"/>
</dbReference>
<dbReference type="PANTHER" id="PTHR42718">
    <property type="entry name" value="MAJOR FACILITATOR SUPERFAMILY MULTIDRUG TRANSPORTER MFSC"/>
    <property type="match status" value="1"/>
</dbReference>
<feature type="transmembrane region" description="Helical" evidence="7">
    <location>
        <begin position="159"/>
        <end position="183"/>
    </location>
</feature>
<feature type="transmembrane region" description="Helical" evidence="7">
    <location>
        <begin position="75"/>
        <end position="94"/>
    </location>
</feature>
<dbReference type="SUPFAM" id="SSF103473">
    <property type="entry name" value="MFS general substrate transporter"/>
    <property type="match status" value="1"/>
</dbReference>
<sequence length="512" mass="52481">MRVNRAWLGLIILMLPTLVVAMDLTALLLALPRLSADLGATNVEQLWISDSYGLMVAGLVITMGTLGDRIGRRRLLMIGAAAFAVLSVVAAFAASPLMLIVARALLGVAGATLAPSTLALITNLFRDERQRGRAIAIWATCQFTGGALGPVLAGFLLQYFWWGSVFLVAVPAMAVLLLTAPFLLPEFRGGRARRLDLASVAMSLVAVLLMVYGIKQLAVTGAPTVPAVSLLVGAAIGYMFIRRQLRLATPLLDLRLLRNRPFTAVLVALVFAGIAMAGTGLLVTQYLQSVLGFSPVVSAVLFAPMGLGTAIGTMAAPALARRMRQTTAIAGGLMASALGSLLLVVVGGTGALPLVMIGIAVLALGTGPLFALGTGLVVGSVPPQRAGSAAAMSETGNYFGGSLGFALLGVLAAVVYRSRMGGTSDSLAGALAASRHLPASQGAELLHAARGAFTASLHVTGVVAATIFVGLAALILAMRPATRTTPAALPDDAGRGCLEPAGVVPATPRRAR</sequence>
<evidence type="ECO:0000313" key="9">
    <source>
        <dbReference type="EMBL" id="GAA5185412.1"/>
    </source>
</evidence>
<dbReference type="Pfam" id="PF07690">
    <property type="entry name" value="MFS_1"/>
    <property type="match status" value="1"/>
</dbReference>
<feature type="transmembrane region" description="Helical" evidence="7">
    <location>
        <begin position="398"/>
        <end position="416"/>
    </location>
</feature>
<evidence type="ECO:0000256" key="7">
    <source>
        <dbReference type="SAM" id="Phobius"/>
    </source>
</evidence>
<comment type="caution">
    <text evidence="9">The sequence shown here is derived from an EMBL/GenBank/DDBJ whole genome shotgun (WGS) entry which is preliminary data.</text>
</comment>
<feature type="transmembrane region" description="Helical" evidence="7">
    <location>
        <begin position="100"/>
        <end position="122"/>
    </location>
</feature>
<dbReference type="CDD" id="cd17321">
    <property type="entry name" value="MFS_MMR_MDR_like"/>
    <property type="match status" value="1"/>
</dbReference>
<reference evidence="10" key="1">
    <citation type="journal article" date="2019" name="Int. J. Syst. Evol. Microbiol.">
        <title>The Global Catalogue of Microorganisms (GCM) 10K type strain sequencing project: providing services to taxonomists for standard genome sequencing and annotation.</title>
        <authorList>
            <consortium name="The Broad Institute Genomics Platform"/>
            <consortium name="The Broad Institute Genome Sequencing Center for Infectious Disease"/>
            <person name="Wu L."/>
            <person name="Ma J."/>
        </authorList>
    </citation>
    <scope>NUCLEOTIDE SEQUENCE [LARGE SCALE GENOMIC DNA]</scope>
    <source>
        <strain evidence="10">JCM 18304</strain>
    </source>
</reference>
<keyword evidence="2" id="KW-0813">Transport</keyword>
<dbReference type="PANTHER" id="PTHR42718:SF47">
    <property type="entry name" value="METHYL VIOLOGEN RESISTANCE PROTEIN SMVA"/>
    <property type="match status" value="1"/>
</dbReference>
<evidence type="ECO:0000256" key="6">
    <source>
        <dbReference type="ARBA" id="ARBA00023136"/>
    </source>
</evidence>
<feature type="transmembrane region" description="Helical" evidence="7">
    <location>
        <begin position="51"/>
        <end position="68"/>
    </location>
</feature>
<dbReference type="InterPro" id="IPR036259">
    <property type="entry name" value="MFS_trans_sf"/>
</dbReference>
<organism evidence="9 10">
    <name type="scientific">Rugosimonospora acidiphila</name>
    <dbReference type="NCBI Taxonomy" id="556531"/>
    <lineage>
        <taxon>Bacteria</taxon>
        <taxon>Bacillati</taxon>
        <taxon>Actinomycetota</taxon>
        <taxon>Actinomycetes</taxon>
        <taxon>Micromonosporales</taxon>
        <taxon>Micromonosporaceae</taxon>
        <taxon>Rugosimonospora</taxon>
    </lineage>
</organism>
<feature type="transmembrane region" description="Helical" evidence="7">
    <location>
        <begin position="220"/>
        <end position="241"/>
    </location>
</feature>
<feature type="transmembrane region" description="Helical" evidence="7">
    <location>
        <begin position="455"/>
        <end position="477"/>
    </location>
</feature>
<evidence type="ECO:0000256" key="1">
    <source>
        <dbReference type="ARBA" id="ARBA00004651"/>
    </source>
</evidence>
<evidence type="ECO:0000256" key="5">
    <source>
        <dbReference type="ARBA" id="ARBA00022989"/>
    </source>
</evidence>
<feature type="transmembrane region" description="Helical" evidence="7">
    <location>
        <begin position="195"/>
        <end position="214"/>
    </location>
</feature>
<keyword evidence="4 7" id="KW-0812">Transmembrane</keyword>
<dbReference type="Gene3D" id="1.20.1250.20">
    <property type="entry name" value="MFS general substrate transporter like domains"/>
    <property type="match status" value="1"/>
</dbReference>
<evidence type="ECO:0000256" key="3">
    <source>
        <dbReference type="ARBA" id="ARBA00022475"/>
    </source>
</evidence>
<evidence type="ECO:0000256" key="2">
    <source>
        <dbReference type="ARBA" id="ARBA00022448"/>
    </source>
</evidence>
<dbReference type="InterPro" id="IPR011701">
    <property type="entry name" value="MFS"/>
</dbReference>
<accession>A0ABP9RRA2</accession>
<gene>
    <name evidence="9" type="ORF">GCM10023322_29390</name>
</gene>
<feature type="transmembrane region" description="Helical" evidence="7">
    <location>
        <begin position="262"/>
        <end position="287"/>
    </location>
</feature>
<feature type="transmembrane region" description="Helical" evidence="7">
    <location>
        <begin position="328"/>
        <end position="348"/>
    </location>
</feature>
<dbReference type="PROSITE" id="PS50850">
    <property type="entry name" value="MFS"/>
    <property type="match status" value="1"/>
</dbReference>
<feature type="transmembrane region" description="Helical" evidence="7">
    <location>
        <begin position="354"/>
        <end position="378"/>
    </location>
</feature>
<keyword evidence="3" id="KW-1003">Cell membrane</keyword>
<name>A0ABP9RRA2_9ACTN</name>
<feature type="domain" description="Major facilitator superfamily (MFS) profile" evidence="8">
    <location>
        <begin position="9"/>
        <end position="483"/>
    </location>
</feature>
<keyword evidence="6 7" id="KW-0472">Membrane</keyword>
<feature type="transmembrane region" description="Helical" evidence="7">
    <location>
        <begin position="7"/>
        <end position="31"/>
    </location>
</feature>
<keyword evidence="5 7" id="KW-1133">Transmembrane helix</keyword>
<evidence type="ECO:0000256" key="4">
    <source>
        <dbReference type="ARBA" id="ARBA00022692"/>
    </source>
</evidence>
<proteinExistence type="predicted"/>
<evidence type="ECO:0000259" key="8">
    <source>
        <dbReference type="PROSITE" id="PS50850"/>
    </source>
</evidence>
<dbReference type="InterPro" id="IPR020846">
    <property type="entry name" value="MFS_dom"/>
</dbReference>
<dbReference type="EMBL" id="BAABJQ010000007">
    <property type="protein sequence ID" value="GAA5185412.1"/>
    <property type="molecule type" value="Genomic_DNA"/>
</dbReference>